<accession>A0ABS5ASY1</accession>
<evidence type="ECO:0000256" key="1">
    <source>
        <dbReference type="SAM" id="SignalP"/>
    </source>
</evidence>
<reference evidence="2 3" key="1">
    <citation type="submission" date="2021-03" db="EMBL/GenBank/DDBJ databases">
        <title>Sequencing the genomes of 1000 actinobacteria strains.</title>
        <authorList>
            <person name="Klenk H.-P."/>
        </authorList>
    </citation>
    <scope>NUCLEOTIDE SEQUENCE [LARGE SCALE GENOMIC DNA]</scope>
    <source>
        <strain evidence="2 3">DSM 44580</strain>
    </source>
</reference>
<organism evidence="2 3">
    <name type="scientific">Crossiella equi</name>
    <dbReference type="NCBI Taxonomy" id="130796"/>
    <lineage>
        <taxon>Bacteria</taxon>
        <taxon>Bacillati</taxon>
        <taxon>Actinomycetota</taxon>
        <taxon>Actinomycetes</taxon>
        <taxon>Pseudonocardiales</taxon>
        <taxon>Pseudonocardiaceae</taxon>
        <taxon>Crossiella</taxon>
    </lineage>
</organism>
<evidence type="ECO:0000313" key="2">
    <source>
        <dbReference type="EMBL" id="MBP2479304.1"/>
    </source>
</evidence>
<keyword evidence="3" id="KW-1185">Reference proteome</keyword>
<protein>
    <recommendedName>
        <fullName evidence="4">Secreted protein</fullName>
    </recommendedName>
</protein>
<gene>
    <name evidence="2" type="ORF">JOF53_008176</name>
</gene>
<dbReference type="EMBL" id="JAGIOO010000001">
    <property type="protein sequence ID" value="MBP2479304.1"/>
    <property type="molecule type" value="Genomic_DNA"/>
</dbReference>
<proteinExistence type="predicted"/>
<evidence type="ECO:0008006" key="4">
    <source>
        <dbReference type="Google" id="ProtNLM"/>
    </source>
</evidence>
<sequence length="123" mass="12396">MRLTSVVCASALGLVLTGGAAVAAPGTEDCSAVSGGVQACVALRGGSVSASAFQNAPLPRDCRIRVVLTGPSADDRAATPWQDCFAGRTTGPALADRPGVWTSAVTVRSGERVLASARARITR</sequence>
<feature type="chain" id="PRO_5046189126" description="Secreted protein" evidence="1">
    <location>
        <begin position="24"/>
        <end position="123"/>
    </location>
</feature>
<dbReference type="RefSeq" id="WP_209707733.1">
    <property type="nucleotide sequence ID" value="NZ_JAGIOO010000001.1"/>
</dbReference>
<comment type="caution">
    <text evidence="2">The sequence shown here is derived from an EMBL/GenBank/DDBJ whole genome shotgun (WGS) entry which is preliminary data.</text>
</comment>
<dbReference type="Proteomes" id="UP001519363">
    <property type="component" value="Unassembled WGS sequence"/>
</dbReference>
<name>A0ABS5ASY1_9PSEU</name>
<feature type="signal peptide" evidence="1">
    <location>
        <begin position="1"/>
        <end position="23"/>
    </location>
</feature>
<evidence type="ECO:0000313" key="3">
    <source>
        <dbReference type="Proteomes" id="UP001519363"/>
    </source>
</evidence>
<keyword evidence="1" id="KW-0732">Signal</keyword>